<keyword evidence="3" id="KW-0560">Oxidoreductase</keyword>
<keyword evidence="2" id="KW-0288">FMN</keyword>
<feature type="compositionally biased region" description="Basic and acidic residues" evidence="4">
    <location>
        <begin position="152"/>
        <end position="177"/>
    </location>
</feature>
<dbReference type="PANTHER" id="PTHR32332">
    <property type="entry name" value="2-NITROPROPANE DIOXYGENASE"/>
    <property type="match status" value="1"/>
</dbReference>
<dbReference type="Proteomes" id="UP000002026">
    <property type="component" value="Chromosome"/>
</dbReference>
<keyword evidence="5" id="KW-0223">Dioxygenase</keyword>
<dbReference type="KEGG" id="shi:Shel_25780"/>
<dbReference type="Gene3D" id="3.20.20.70">
    <property type="entry name" value="Aldolase class I"/>
    <property type="match status" value="1"/>
</dbReference>
<accession>C7N2S6</accession>
<dbReference type="InterPro" id="IPR004136">
    <property type="entry name" value="NMO"/>
</dbReference>
<sequence length="177" mass="19100">MFQAPVRNLSDPGVPHQKPVVTFVGEPNKSMIRMFGQFKERGIKIVYRSLNPTPENTRAAEEAGADIIVATGFDEGGTLPSMTLETFSIVPLIKDTAKNVPVMAAGGIADRRAFNAAFALGAEGVYCGTAFLMCEESRMASNVKQTLLSANARDDTRHSHDSAGHATEIRIPEHLRG</sequence>
<organism evidence="5 6">
    <name type="scientific">Slackia heliotrinireducens (strain ATCC 29202 / DSM 20476 / NCTC 11029 / RHS 1)</name>
    <name type="common">Peptococcus heliotrinreducens</name>
    <dbReference type="NCBI Taxonomy" id="471855"/>
    <lineage>
        <taxon>Bacteria</taxon>
        <taxon>Bacillati</taxon>
        <taxon>Actinomycetota</taxon>
        <taxon>Coriobacteriia</taxon>
        <taxon>Eggerthellales</taxon>
        <taxon>Eggerthellaceae</taxon>
        <taxon>Slackia</taxon>
    </lineage>
</organism>
<dbReference type="HOGENOM" id="CLU_1516946_0_0_11"/>
<feature type="region of interest" description="Disordered" evidence="4">
    <location>
        <begin position="151"/>
        <end position="177"/>
    </location>
</feature>
<evidence type="ECO:0000313" key="6">
    <source>
        <dbReference type="Proteomes" id="UP000002026"/>
    </source>
</evidence>
<evidence type="ECO:0000256" key="1">
    <source>
        <dbReference type="ARBA" id="ARBA00022630"/>
    </source>
</evidence>
<evidence type="ECO:0000313" key="5">
    <source>
        <dbReference type="EMBL" id="ACV23584.1"/>
    </source>
</evidence>
<dbReference type="SUPFAM" id="SSF51395">
    <property type="entry name" value="FMN-linked oxidoreductases"/>
    <property type="match status" value="1"/>
</dbReference>
<dbReference type="Pfam" id="PF03060">
    <property type="entry name" value="NMO"/>
    <property type="match status" value="1"/>
</dbReference>
<proteinExistence type="predicted"/>
<dbReference type="InterPro" id="IPR013785">
    <property type="entry name" value="Aldolase_TIM"/>
</dbReference>
<dbReference type="EMBL" id="CP001684">
    <property type="protein sequence ID" value="ACV23584.1"/>
    <property type="molecule type" value="Genomic_DNA"/>
</dbReference>
<protein>
    <submittedName>
        <fullName evidence="5">2-nitropropane dioxygenase-like enzyme</fullName>
    </submittedName>
</protein>
<evidence type="ECO:0000256" key="2">
    <source>
        <dbReference type="ARBA" id="ARBA00022643"/>
    </source>
</evidence>
<dbReference type="PANTHER" id="PTHR32332:SF20">
    <property type="entry name" value="2-NITROPROPANE DIOXYGENASE-LIKE PROTEIN"/>
    <property type="match status" value="1"/>
</dbReference>
<dbReference type="GO" id="GO:0018580">
    <property type="term" value="F:nitronate monooxygenase activity"/>
    <property type="evidence" value="ECO:0007669"/>
    <property type="project" value="InterPro"/>
</dbReference>
<dbReference type="CDD" id="cd04730">
    <property type="entry name" value="NPD_like"/>
    <property type="match status" value="1"/>
</dbReference>
<keyword evidence="6" id="KW-1185">Reference proteome</keyword>
<dbReference type="GO" id="GO:0051213">
    <property type="term" value="F:dioxygenase activity"/>
    <property type="evidence" value="ECO:0007669"/>
    <property type="project" value="UniProtKB-KW"/>
</dbReference>
<gene>
    <name evidence="5" type="ordered locus">Shel_25780</name>
</gene>
<reference evidence="5 6" key="1">
    <citation type="journal article" date="2009" name="Stand. Genomic Sci.">
        <title>Complete genome sequence of Slackia heliotrinireducens type strain (RHS 1).</title>
        <authorList>
            <person name="Pukall R."/>
            <person name="Lapidus A."/>
            <person name="Nolan M."/>
            <person name="Copeland A."/>
            <person name="Glavina Del Rio T."/>
            <person name="Lucas S."/>
            <person name="Chen F."/>
            <person name="Tice H."/>
            <person name="Cheng J.F."/>
            <person name="Chertkov O."/>
            <person name="Bruce D."/>
            <person name="Goodwin L."/>
            <person name="Kuske C."/>
            <person name="Brettin T."/>
            <person name="Detter J.C."/>
            <person name="Han C."/>
            <person name="Pitluck S."/>
            <person name="Pati A."/>
            <person name="Mavrommatis K."/>
            <person name="Ivanova N."/>
            <person name="Ovchinnikova G."/>
            <person name="Chen A."/>
            <person name="Palaniappan K."/>
            <person name="Schneider S."/>
            <person name="Rohde M."/>
            <person name="Chain P."/>
            <person name="D'haeseleer P."/>
            <person name="Goker M."/>
            <person name="Bristow J."/>
            <person name="Eisen J.A."/>
            <person name="Markowitz V."/>
            <person name="Kyrpides N.C."/>
            <person name="Klenk H.P."/>
            <person name="Hugenholtz P."/>
        </authorList>
    </citation>
    <scope>NUCLEOTIDE SEQUENCE [LARGE SCALE GENOMIC DNA]</scope>
    <source>
        <strain evidence="6">ATCC 29202 / DSM 20476 / NCTC 11029 / RHS 1</strain>
    </source>
</reference>
<evidence type="ECO:0000256" key="4">
    <source>
        <dbReference type="SAM" id="MobiDB-lite"/>
    </source>
</evidence>
<dbReference type="STRING" id="471855.Shel_25780"/>
<keyword evidence="1" id="KW-0285">Flavoprotein</keyword>
<evidence type="ECO:0000256" key="3">
    <source>
        <dbReference type="ARBA" id="ARBA00023002"/>
    </source>
</evidence>
<dbReference type="AlphaFoldDB" id="C7N2S6"/>
<dbReference type="eggNOG" id="COG2070">
    <property type="taxonomic scope" value="Bacteria"/>
</dbReference>
<name>C7N2S6_SLAHD</name>